<protein>
    <submittedName>
        <fullName evidence="1">Uncharacterized protein</fullName>
    </submittedName>
</protein>
<sequence>MRPLRFLEKVRPLQRGYVVMKRMAFGFTKFSFPFVFLKLSPGIDD</sequence>
<proteinExistence type="predicted"/>
<organism evidence="1">
    <name type="scientific">marine metagenome</name>
    <dbReference type="NCBI Taxonomy" id="408172"/>
    <lineage>
        <taxon>unclassified sequences</taxon>
        <taxon>metagenomes</taxon>
        <taxon>ecological metagenomes</taxon>
    </lineage>
</organism>
<evidence type="ECO:0000313" key="1">
    <source>
        <dbReference type="EMBL" id="SVC94999.1"/>
    </source>
</evidence>
<gene>
    <name evidence="1" type="ORF">METZ01_LOCUS347853</name>
</gene>
<feature type="non-terminal residue" evidence="1">
    <location>
        <position position="45"/>
    </location>
</feature>
<accession>A0A382RBD3</accession>
<name>A0A382RBD3_9ZZZZ</name>
<dbReference type="EMBL" id="UINC01120483">
    <property type="protein sequence ID" value="SVC94999.1"/>
    <property type="molecule type" value="Genomic_DNA"/>
</dbReference>
<dbReference type="AlphaFoldDB" id="A0A382RBD3"/>
<reference evidence="1" key="1">
    <citation type="submission" date="2018-05" db="EMBL/GenBank/DDBJ databases">
        <authorList>
            <person name="Lanie J.A."/>
            <person name="Ng W.-L."/>
            <person name="Kazmierczak K.M."/>
            <person name="Andrzejewski T.M."/>
            <person name="Davidsen T.M."/>
            <person name="Wayne K.J."/>
            <person name="Tettelin H."/>
            <person name="Glass J.I."/>
            <person name="Rusch D."/>
            <person name="Podicherti R."/>
            <person name="Tsui H.-C.T."/>
            <person name="Winkler M.E."/>
        </authorList>
    </citation>
    <scope>NUCLEOTIDE SEQUENCE</scope>
</reference>